<organism evidence="5 6">
    <name type="scientific">Paraglaciecola mesophila</name>
    <dbReference type="NCBI Taxonomy" id="197222"/>
    <lineage>
        <taxon>Bacteria</taxon>
        <taxon>Pseudomonadati</taxon>
        <taxon>Pseudomonadota</taxon>
        <taxon>Gammaproteobacteria</taxon>
        <taxon>Alteromonadales</taxon>
        <taxon>Alteromonadaceae</taxon>
        <taxon>Paraglaciecola</taxon>
    </lineage>
</organism>
<dbReference type="InterPro" id="IPR046947">
    <property type="entry name" value="LytR-like"/>
</dbReference>
<protein>
    <submittedName>
        <fullName evidence="5">LytTR family DNA-binding domain-containing protein</fullName>
    </submittedName>
</protein>
<dbReference type="InterPro" id="IPR007492">
    <property type="entry name" value="LytTR_DNA-bd_dom"/>
</dbReference>
<gene>
    <name evidence="5" type="ORF">WNY77_11945</name>
</gene>
<evidence type="ECO:0000256" key="1">
    <source>
        <dbReference type="ARBA" id="ARBA00023012"/>
    </source>
</evidence>
<dbReference type="PROSITE" id="PS50110">
    <property type="entry name" value="RESPONSE_REGULATORY"/>
    <property type="match status" value="1"/>
</dbReference>
<evidence type="ECO:0000259" key="3">
    <source>
        <dbReference type="PROSITE" id="PS50110"/>
    </source>
</evidence>
<evidence type="ECO:0000256" key="2">
    <source>
        <dbReference type="PROSITE-ProRule" id="PRU00169"/>
    </source>
</evidence>
<dbReference type="InterPro" id="IPR011006">
    <property type="entry name" value="CheY-like_superfamily"/>
</dbReference>
<keyword evidence="6" id="KW-1185">Reference proteome</keyword>
<dbReference type="EMBL" id="JBBMQS010000006">
    <property type="protein sequence ID" value="MEM5498111.1"/>
    <property type="molecule type" value="Genomic_DNA"/>
</dbReference>
<keyword evidence="1" id="KW-0902">Two-component regulatory system</keyword>
<evidence type="ECO:0000259" key="4">
    <source>
        <dbReference type="PROSITE" id="PS50930"/>
    </source>
</evidence>
<proteinExistence type="predicted"/>
<dbReference type="Pfam" id="PF00072">
    <property type="entry name" value="Response_reg"/>
    <property type="match status" value="1"/>
</dbReference>
<dbReference type="InterPro" id="IPR001789">
    <property type="entry name" value="Sig_transdc_resp-reg_receiver"/>
</dbReference>
<dbReference type="PANTHER" id="PTHR37299">
    <property type="entry name" value="TRANSCRIPTIONAL REGULATOR-RELATED"/>
    <property type="match status" value="1"/>
</dbReference>
<dbReference type="PROSITE" id="PS50930">
    <property type="entry name" value="HTH_LYTTR"/>
    <property type="match status" value="1"/>
</dbReference>
<accession>A0ABU9SX86</accession>
<evidence type="ECO:0000313" key="5">
    <source>
        <dbReference type="EMBL" id="MEM5498111.1"/>
    </source>
</evidence>
<keyword evidence="2" id="KW-0597">Phosphoprotein</keyword>
<dbReference type="SMART" id="SM00850">
    <property type="entry name" value="LytTR"/>
    <property type="match status" value="1"/>
</dbReference>
<dbReference type="Pfam" id="PF04397">
    <property type="entry name" value="LytTR"/>
    <property type="match status" value="1"/>
</dbReference>
<feature type="domain" description="HTH LytTR-type" evidence="4">
    <location>
        <begin position="132"/>
        <end position="236"/>
    </location>
</feature>
<dbReference type="GO" id="GO:0003677">
    <property type="term" value="F:DNA binding"/>
    <property type="evidence" value="ECO:0007669"/>
    <property type="project" value="UniProtKB-KW"/>
</dbReference>
<dbReference type="SUPFAM" id="SSF52172">
    <property type="entry name" value="CheY-like"/>
    <property type="match status" value="1"/>
</dbReference>
<dbReference type="Gene3D" id="3.40.50.2300">
    <property type="match status" value="1"/>
</dbReference>
<dbReference type="Gene3D" id="2.40.50.1020">
    <property type="entry name" value="LytTr DNA-binding domain"/>
    <property type="match status" value="1"/>
</dbReference>
<comment type="caution">
    <text evidence="5">The sequence shown here is derived from an EMBL/GenBank/DDBJ whole genome shotgun (WGS) entry which is preliminary data.</text>
</comment>
<reference evidence="5 6" key="1">
    <citation type="submission" date="2024-03" db="EMBL/GenBank/DDBJ databases">
        <title>Community enrichment and isolation of bacterial strains for fucoidan degradation.</title>
        <authorList>
            <person name="Sichert A."/>
        </authorList>
    </citation>
    <scope>NUCLEOTIDE SEQUENCE [LARGE SCALE GENOMIC DNA]</scope>
    <source>
        <strain evidence="5 6">AS12</strain>
    </source>
</reference>
<evidence type="ECO:0000313" key="6">
    <source>
        <dbReference type="Proteomes" id="UP001461163"/>
    </source>
</evidence>
<feature type="modified residue" description="4-aspartylphosphate" evidence="2">
    <location>
        <position position="54"/>
    </location>
</feature>
<feature type="domain" description="Response regulatory" evidence="3">
    <location>
        <begin position="3"/>
        <end position="116"/>
    </location>
</feature>
<dbReference type="PANTHER" id="PTHR37299:SF1">
    <property type="entry name" value="STAGE 0 SPORULATION PROTEIN A HOMOLOG"/>
    <property type="match status" value="1"/>
</dbReference>
<dbReference type="Proteomes" id="UP001461163">
    <property type="component" value="Unassembled WGS sequence"/>
</dbReference>
<keyword evidence="5" id="KW-0238">DNA-binding</keyword>
<dbReference type="RefSeq" id="WP_006991396.1">
    <property type="nucleotide sequence ID" value="NZ_JBBMQS010000006.1"/>
</dbReference>
<sequence>MYRCIVVDDEALARERIAQYISRSPLCEVVAEASSYQSAKQLILEQQPDICFLDIQIIGGSGVELAKELHNSVSCHWVFTTAHSGYALTAFELEATDYLLKPFEDSRLAQVIAKIHRKHQSIVPVNKTRRQLPIRSVGSVKFINTQDIIWVKGSANYVELYCEGKMHLHRETLSALEQTLDPNQFIRVHRSAIVNIDYVHSLNSELGRFSLLQLDNGDEVKIGQSYKAQLLSALGVDAE</sequence>
<dbReference type="SMART" id="SM00448">
    <property type="entry name" value="REC"/>
    <property type="match status" value="1"/>
</dbReference>
<name>A0ABU9SX86_9ALTE</name>